<keyword evidence="4" id="KW-1185">Reference proteome</keyword>
<reference evidence="3 4" key="1">
    <citation type="submission" date="2020-06" db="EMBL/GenBank/DDBJ databases">
        <title>Genome mining for natural products.</title>
        <authorList>
            <person name="Zhang B."/>
            <person name="Shi J."/>
            <person name="Ge H."/>
        </authorList>
    </citation>
    <scope>NUCLEOTIDE SEQUENCE [LARGE SCALE GENOMIC DNA]</scope>
    <source>
        <strain evidence="3 4">NA02069</strain>
    </source>
</reference>
<dbReference type="InterPro" id="IPR029058">
    <property type="entry name" value="AB_hydrolase_fold"/>
</dbReference>
<evidence type="ECO:0000313" key="4">
    <source>
        <dbReference type="Proteomes" id="UP000509418"/>
    </source>
</evidence>
<dbReference type="GO" id="GO:0016787">
    <property type="term" value="F:hydrolase activity"/>
    <property type="evidence" value="ECO:0007669"/>
    <property type="project" value="UniProtKB-KW"/>
</dbReference>
<evidence type="ECO:0000313" key="3">
    <source>
        <dbReference type="EMBL" id="QKZ21957.1"/>
    </source>
</evidence>
<organism evidence="3 4">
    <name type="scientific">Streptomyces chartreusis</name>
    <dbReference type="NCBI Taxonomy" id="1969"/>
    <lineage>
        <taxon>Bacteria</taxon>
        <taxon>Bacillati</taxon>
        <taxon>Actinomycetota</taxon>
        <taxon>Actinomycetes</taxon>
        <taxon>Kitasatosporales</taxon>
        <taxon>Streptomycetaceae</taxon>
        <taxon>Streptomyces</taxon>
    </lineage>
</organism>
<dbReference type="Pfam" id="PF00561">
    <property type="entry name" value="Abhydrolase_1"/>
    <property type="match status" value="1"/>
</dbReference>
<dbReference type="Proteomes" id="UP000509418">
    <property type="component" value="Chromosome"/>
</dbReference>
<dbReference type="InterPro" id="IPR000073">
    <property type="entry name" value="AB_hydrolase_1"/>
</dbReference>
<feature type="domain" description="AB hydrolase-1" evidence="2">
    <location>
        <begin position="114"/>
        <end position="157"/>
    </location>
</feature>
<dbReference type="Gene3D" id="3.40.50.1820">
    <property type="entry name" value="alpha/beta hydrolase"/>
    <property type="match status" value="1"/>
</dbReference>
<dbReference type="EMBL" id="CP056041">
    <property type="protein sequence ID" value="QKZ21957.1"/>
    <property type="molecule type" value="Genomic_DNA"/>
</dbReference>
<dbReference type="RefSeq" id="WP_176577360.1">
    <property type="nucleotide sequence ID" value="NZ_CBDRGH010000002.1"/>
</dbReference>
<sequence>MDDPRKLPIVYVRGFAGGTGGINKAVDDPFYGFNEGSVHVRVGADNQPLFHQFESPLLRLLREEGYELLVKGDQAAYLAHHAEIPANTIWIHRFYDRSATTWGGSPQEYRLENAAVDLLDLVDRLREKTGAPAVYLVAHSMGGLICRCLLQKVLPDRGRAADDCVAKFFTYGTPHGGITFDLGGGLLERMRDRIGIQGADIFGPRRMYEFLTPQAQTDPDGPPDGWDARPMPTGPGTLPLERVFCLVGTNPTDYDVALGLSSAAVGPHSDGLVQIERAYVPGAQRAYVHRSHSGRYGMVNSEEGYQNLRRFLFGDTRVEASLVGYRLSGDDDLVWQAETRLAVRGLSVPMHERFAAHWSPIQLDPPPDGQEASVPLATTFLNSGLRATEGEPMRFVLDLRLISLRETGGILNLFDHLEQSADFADMLVIDVGTPEGDPEVEGIRAAWNSEIEGAIRDHSATATPRADEDPAPGRWVAHIPLPASAASLVGPDARIRLVATPWT</sequence>
<keyword evidence="3" id="KW-0378">Hydrolase</keyword>
<proteinExistence type="predicted"/>
<feature type="region of interest" description="Disordered" evidence="1">
    <location>
        <begin position="213"/>
        <end position="232"/>
    </location>
</feature>
<protein>
    <submittedName>
        <fullName evidence="3">Alpha/beta fold hydrolase</fullName>
    </submittedName>
</protein>
<evidence type="ECO:0000259" key="2">
    <source>
        <dbReference type="Pfam" id="PF00561"/>
    </source>
</evidence>
<name>A0A7H8TF08_STRCX</name>
<dbReference type="AlphaFoldDB" id="A0A7H8TF08"/>
<evidence type="ECO:0000256" key="1">
    <source>
        <dbReference type="SAM" id="MobiDB-lite"/>
    </source>
</evidence>
<gene>
    <name evidence="3" type="ORF">HUT05_34210</name>
</gene>
<dbReference type="SUPFAM" id="SSF53474">
    <property type="entry name" value="alpha/beta-Hydrolases"/>
    <property type="match status" value="1"/>
</dbReference>
<accession>A0A7H8TF08</accession>